<dbReference type="SUPFAM" id="SSF52218">
    <property type="entry name" value="Flavoproteins"/>
    <property type="match status" value="1"/>
</dbReference>
<dbReference type="Pfam" id="PF19583">
    <property type="entry name" value="ODP"/>
    <property type="match status" value="1"/>
</dbReference>
<dbReference type="InterPro" id="IPR016440">
    <property type="entry name" value="Rubredoxin-O_OxRdtase"/>
</dbReference>
<dbReference type="SUPFAM" id="SSF56281">
    <property type="entry name" value="Metallo-hydrolase/oxidoreductase"/>
    <property type="match status" value="1"/>
</dbReference>
<dbReference type="KEGG" id="bih:BIP78_0729"/>
<dbReference type="SMART" id="SM00849">
    <property type="entry name" value="Lactamase_B"/>
    <property type="match status" value="1"/>
</dbReference>
<evidence type="ECO:0000256" key="1">
    <source>
        <dbReference type="ARBA" id="ARBA00007121"/>
    </source>
</evidence>
<dbReference type="InterPro" id="IPR036866">
    <property type="entry name" value="RibonucZ/Hydroxyglut_hydro"/>
</dbReference>
<dbReference type="GO" id="GO:0016491">
    <property type="term" value="F:oxidoreductase activity"/>
    <property type="evidence" value="ECO:0007669"/>
    <property type="project" value="InterPro"/>
</dbReference>
<dbReference type="AlphaFoldDB" id="A0A410FTT3"/>
<evidence type="ECO:0000259" key="2">
    <source>
        <dbReference type="PROSITE" id="PS50902"/>
    </source>
</evidence>
<dbReference type="PANTHER" id="PTHR43717:SF1">
    <property type="entry name" value="ANAEROBIC NITRIC OXIDE REDUCTASE FLAVORUBREDOXIN"/>
    <property type="match status" value="1"/>
</dbReference>
<dbReference type="PROSITE" id="PS50902">
    <property type="entry name" value="FLAVODOXIN_LIKE"/>
    <property type="match status" value="1"/>
</dbReference>
<reference evidence="4" key="1">
    <citation type="submission" date="2018-12" db="EMBL/GenBank/DDBJ databases">
        <title>Complete genome sequence of an uncultured bacterium of the candidate phylum Bipolaricaulota.</title>
        <authorList>
            <person name="Kadnikov V.V."/>
            <person name="Mardanov A.V."/>
            <person name="Beletsky A.V."/>
            <person name="Frank Y.A."/>
            <person name="Karnachuk O.V."/>
            <person name="Ravin N.V."/>
        </authorList>
    </citation>
    <scope>NUCLEOTIDE SEQUENCE [LARGE SCALE GENOMIC DNA]</scope>
</reference>
<protein>
    <submittedName>
        <fullName evidence="3">Putative flavoprotein</fullName>
    </submittedName>
</protein>
<dbReference type="GO" id="GO:0046872">
    <property type="term" value="F:metal ion binding"/>
    <property type="evidence" value="ECO:0007669"/>
    <property type="project" value="InterPro"/>
</dbReference>
<dbReference type="Gene3D" id="3.60.15.10">
    <property type="entry name" value="Ribonuclease Z/Hydroxyacylglutathione hydrolase-like"/>
    <property type="match status" value="1"/>
</dbReference>
<name>A0A410FTT3_BIPS1</name>
<evidence type="ECO:0000313" key="4">
    <source>
        <dbReference type="Proteomes" id="UP000287233"/>
    </source>
</evidence>
<dbReference type="EMBL" id="CP034928">
    <property type="protein sequence ID" value="QAA76495.1"/>
    <property type="molecule type" value="Genomic_DNA"/>
</dbReference>
<dbReference type="InterPro" id="IPR029039">
    <property type="entry name" value="Flavoprotein-like_sf"/>
</dbReference>
<dbReference type="PIRSF" id="PIRSF005243">
    <property type="entry name" value="ROO"/>
    <property type="match status" value="1"/>
</dbReference>
<gene>
    <name evidence="3" type="ORF">BIP78_0729</name>
</gene>
<comment type="similarity">
    <text evidence="1">In the N-terminal section; belongs to the zinc metallo-hydrolase group 3 family.</text>
</comment>
<dbReference type="CDD" id="cd07709">
    <property type="entry name" value="flavodiiron_proteins_MBL-fold"/>
    <property type="match status" value="1"/>
</dbReference>
<accession>A0A410FTT3</accession>
<dbReference type="GO" id="GO:0010181">
    <property type="term" value="F:FMN binding"/>
    <property type="evidence" value="ECO:0007669"/>
    <property type="project" value="InterPro"/>
</dbReference>
<proteinExistence type="inferred from homology"/>
<dbReference type="InterPro" id="IPR001279">
    <property type="entry name" value="Metallo-B-lactamas"/>
</dbReference>
<evidence type="ECO:0000313" key="3">
    <source>
        <dbReference type="EMBL" id="QAA76495.1"/>
    </source>
</evidence>
<sequence>MGVKDWGRRLFDGLIPLPHGTSYNAYLVRGQEKTALVDTVNPGFEGELIAKIRAVADPAGLDYVVMNHAEPDHAGAIPVLLDQSPRAQLVLTAKGAEMADRYYRVPEDRMQVVKDGDALDIGGKTLRFIDAPFLHWPETMFTYLVEDEVLFPCDFFGAHTAAGVDDDDVPDLAVRAQMYFGEIMMPFRKAGERAMRKLADLPIELIAPSHGPVWRHPERILGLYRKWTAGETVPKVVVAYVSMWGSTERLVRVATEVLLDVGMHVAVHELAHVDVGDLAGDLVDARALVLGAPTVLGALHPAALNAAHLVRTLRPPLRYAAVLSSYGWGGGARRQAGEILGPTGIEVLGAVEVHGAPDAGAEAQAAALAAELAAKVRDWER</sequence>
<dbReference type="GO" id="GO:0009055">
    <property type="term" value="F:electron transfer activity"/>
    <property type="evidence" value="ECO:0007669"/>
    <property type="project" value="InterPro"/>
</dbReference>
<organism evidence="3 4">
    <name type="scientific">Bipolaricaulis sibiricus</name>
    <dbReference type="NCBI Taxonomy" id="2501609"/>
    <lineage>
        <taxon>Bacteria</taxon>
        <taxon>Candidatus Bipolaricaulota</taxon>
        <taxon>Candidatus Bipolaricaulia</taxon>
        <taxon>Candidatus Bipolaricaulales</taxon>
        <taxon>Candidatus Bipolaricaulaceae</taxon>
        <taxon>Candidatus Bipolaricaulis</taxon>
    </lineage>
</organism>
<feature type="domain" description="Flavodoxin-like" evidence="2">
    <location>
        <begin position="236"/>
        <end position="373"/>
    </location>
</feature>
<dbReference type="Gene3D" id="3.40.50.360">
    <property type="match status" value="1"/>
</dbReference>
<dbReference type="PANTHER" id="PTHR43717">
    <property type="entry name" value="ANAEROBIC NITRIC OXIDE REDUCTASE FLAVORUBREDOXIN"/>
    <property type="match status" value="1"/>
</dbReference>
<dbReference type="Proteomes" id="UP000287233">
    <property type="component" value="Chromosome"/>
</dbReference>
<dbReference type="InterPro" id="IPR008254">
    <property type="entry name" value="Flavodoxin/NO_synth"/>
</dbReference>
<dbReference type="InterPro" id="IPR045761">
    <property type="entry name" value="ODP_dom"/>
</dbReference>